<dbReference type="SUPFAM" id="SSF82693">
    <property type="entry name" value="Multidrug efflux transporter AcrB pore domain, PN1, PN2, PC1 and PC2 subdomains"/>
    <property type="match status" value="3"/>
</dbReference>
<evidence type="ECO:0000313" key="11">
    <source>
        <dbReference type="Proteomes" id="UP000562027"/>
    </source>
</evidence>
<dbReference type="Gene3D" id="3.30.70.1320">
    <property type="entry name" value="Multidrug efflux transporter AcrB pore domain like"/>
    <property type="match status" value="1"/>
</dbReference>
<evidence type="ECO:0000256" key="7">
    <source>
        <dbReference type="ARBA" id="ARBA00022989"/>
    </source>
</evidence>
<dbReference type="RefSeq" id="WP_184300532.1">
    <property type="nucleotide sequence ID" value="NZ_JACHLP010000005.1"/>
</dbReference>
<dbReference type="InterPro" id="IPR027463">
    <property type="entry name" value="AcrB_DN_DC_subdom"/>
</dbReference>
<dbReference type="PANTHER" id="PTHR32063:SF76">
    <property type="entry name" value="EFFLUX PUMP MEMBRANE TRANSPORTER"/>
    <property type="match status" value="1"/>
</dbReference>
<accession>A0A840LDN9</accession>
<feature type="transmembrane region" description="Helical" evidence="9">
    <location>
        <begin position="393"/>
        <end position="415"/>
    </location>
</feature>
<evidence type="ECO:0000256" key="5">
    <source>
        <dbReference type="ARBA" id="ARBA00022519"/>
    </source>
</evidence>
<dbReference type="NCBIfam" id="NF000282">
    <property type="entry name" value="RND_permease_1"/>
    <property type="match status" value="1"/>
</dbReference>
<keyword evidence="4" id="KW-1003">Cell membrane</keyword>
<evidence type="ECO:0000313" key="10">
    <source>
        <dbReference type="EMBL" id="MBB4844318.1"/>
    </source>
</evidence>
<keyword evidence="3 9" id="KW-0813">Transport</keyword>
<reference evidence="10 11" key="1">
    <citation type="submission" date="2020-08" db="EMBL/GenBank/DDBJ databases">
        <title>Functional genomics of gut bacteria from endangered species of beetles.</title>
        <authorList>
            <person name="Carlos-Shanley C."/>
        </authorList>
    </citation>
    <scope>NUCLEOTIDE SEQUENCE [LARGE SCALE GENOMIC DNA]</scope>
    <source>
        <strain evidence="10 11">S00239</strain>
    </source>
</reference>
<feature type="transmembrane region" description="Helical" evidence="9">
    <location>
        <begin position="338"/>
        <end position="358"/>
    </location>
</feature>
<evidence type="ECO:0000256" key="6">
    <source>
        <dbReference type="ARBA" id="ARBA00022692"/>
    </source>
</evidence>
<keyword evidence="7 9" id="KW-1133">Transmembrane helix</keyword>
<protein>
    <recommendedName>
        <fullName evidence="9">Efflux pump membrane transporter</fullName>
    </recommendedName>
</protein>
<feature type="transmembrane region" description="Helical" evidence="9">
    <location>
        <begin position="889"/>
        <end position="909"/>
    </location>
</feature>
<comment type="subcellular location">
    <subcellularLocation>
        <location evidence="1 9">Cell inner membrane</location>
        <topology evidence="1 9">Multi-pass membrane protein</topology>
    </subcellularLocation>
</comment>
<evidence type="ECO:0000256" key="9">
    <source>
        <dbReference type="RuleBase" id="RU364070"/>
    </source>
</evidence>
<keyword evidence="5 9" id="KW-0997">Cell inner membrane</keyword>
<dbReference type="Proteomes" id="UP000562027">
    <property type="component" value="Unassembled WGS sequence"/>
</dbReference>
<evidence type="ECO:0000256" key="3">
    <source>
        <dbReference type="ARBA" id="ARBA00022448"/>
    </source>
</evidence>
<dbReference type="Gene3D" id="3.30.2090.10">
    <property type="entry name" value="Multidrug efflux transporter AcrB TolC docking domain, DN and DC subdomains"/>
    <property type="match status" value="2"/>
</dbReference>
<keyword evidence="11" id="KW-1185">Reference proteome</keyword>
<dbReference type="GO" id="GO:0009636">
    <property type="term" value="P:response to toxic substance"/>
    <property type="evidence" value="ECO:0007669"/>
    <property type="project" value="UniProtKB-ARBA"/>
</dbReference>
<dbReference type="Pfam" id="PF00873">
    <property type="entry name" value="ACR_tran"/>
    <property type="match status" value="1"/>
</dbReference>
<dbReference type="SUPFAM" id="SSF82714">
    <property type="entry name" value="Multidrug efflux transporter AcrB TolC docking domain, DN and DC subdomains"/>
    <property type="match status" value="2"/>
</dbReference>
<dbReference type="PANTHER" id="PTHR32063">
    <property type="match status" value="1"/>
</dbReference>
<dbReference type="FunFam" id="1.20.1640.10:FF:000001">
    <property type="entry name" value="Efflux pump membrane transporter"/>
    <property type="match status" value="1"/>
</dbReference>
<evidence type="ECO:0000256" key="8">
    <source>
        <dbReference type="ARBA" id="ARBA00023136"/>
    </source>
</evidence>
<evidence type="ECO:0000256" key="4">
    <source>
        <dbReference type="ARBA" id="ARBA00022475"/>
    </source>
</evidence>
<keyword evidence="6 9" id="KW-0812">Transmembrane</keyword>
<evidence type="ECO:0000256" key="2">
    <source>
        <dbReference type="ARBA" id="ARBA00010942"/>
    </source>
</evidence>
<dbReference type="Gene3D" id="3.30.70.1440">
    <property type="entry name" value="Multidrug efflux transporter AcrB pore domain"/>
    <property type="match status" value="1"/>
</dbReference>
<dbReference type="GO" id="GO:0042910">
    <property type="term" value="F:xenobiotic transmembrane transporter activity"/>
    <property type="evidence" value="ECO:0007669"/>
    <property type="project" value="TreeGrafter"/>
</dbReference>
<dbReference type="InterPro" id="IPR004764">
    <property type="entry name" value="MdtF-like"/>
</dbReference>
<dbReference type="EMBL" id="JACHLP010000005">
    <property type="protein sequence ID" value="MBB4844318.1"/>
    <property type="molecule type" value="Genomic_DNA"/>
</dbReference>
<dbReference type="GO" id="GO:0005886">
    <property type="term" value="C:plasma membrane"/>
    <property type="evidence" value="ECO:0007669"/>
    <property type="project" value="UniProtKB-SubCell"/>
</dbReference>
<feature type="transmembrane region" description="Helical" evidence="9">
    <location>
        <begin position="915"/>
        <end position="939"/>
    </location>
</feature>
<dbReference type="Gene3D" id="3.30.70.1430">
    <property type="entry name" value="Multidrug efflux transporter AcrB pore domain"/>
    <property type="match status" value="2"/>
</dbReference>
<evidence type="ECO:0000256" key="1">
    <source>
        <dbReference type="ARBA" id="ARBA00004429"/>
    </source>
</evidence>
<comment type="caution">
    <text evidence="9">Lacks conserved residue(s) required for the propagation of feature annotation.</text>
</comment>
<comment type="caution">
    <text evidence="10">The sequence shown here is derived from an EMBL/GenBank/DDBJ whole genome shotgun (WGS) entry which is preliminary data.</text>
</comment>
<feature type="transmembrane region" description="Helical" evidence="9">
    <location>
        <begin position="532"/>
        <end position="552"/>
    </location>
</feature>
<dbReference type="SUPFAM" id="SSF82866">
    <property type="entry name" value="Multidrug efflux transporter AcrB transmembrane domain"/>
    <property type="match status" value="2"/>
</dbReference>
<organism evidence="10 11">
    <name type="scientific">Roseateles oligotrophus</name>
    <dbReference type="NCBI Taxonomy" id="1769250"/>
    <lineage>
        <taxon>Bacteria</taxon>
        <taxon>Pseudomonadati</taxon>
        <taxon>Pseudomonadota</taxon>
        <taxon>Betaproteobacteria</taxon>
        <taxon>Burkholderiales</taxon>
        <taxon>Sphaerotilaceae</taxon>
        <taxon>Roseateles</taxon>
    </lineage>
</organism>
<name>A0A840LDN9_9BURK</name>
<dbReference type="NCBIfam" id="TIGR00915">
    <property type="entry name" value="2A0602"/>
    <property type="match status" value="1"/>
</dbReference>
<sequence>MGFFVKRPVLATVIALLFVLIGVLASSKLAVEQYPSVAPPQVQITAVYPGASPETLETTVAAPLEREMNGIAGLLYMQSTSSASGLMQLQVYFEPGTDLDLAAVEVNNRSKRVESLLPQEVLRNGLRVDKTNPQILQVLVMRSDDPRFDRTYIANLANSQVINELKRLPGAGDVTLFAAPYAMRLWLDPDRLAKYRLTVTDVANAVREQNQNFAVGEIGQAPADRGQTLTFPVQTGGGLTEVEEFRNIVIRALADGSVLRVRDVARVELGADDYQFESRLNGKDAVALGVYLRPGANALVLADALKKRMNELTAAFPREIKWSVTYDTTKFVHASVELVKHTFIEAFVLVLIVVYLFLGSMRATLIPLLAIPVSIIGTMAGLLLAGFSINMLTLFGLVLAIGIVVDDAIVVVEAVEKIMHEEHLDATSAAIKAMQGIGGAIVGVTAVICAVFVPIAFLGGVTGTLYKQFAITITFATLLSAITALTLTPALCALILKPGMQKIRPIQAFDRWFEKVVGGYVGGVKLLLGRKIVAALAYALLIAGMAFLFKIIPGGFVPEEDKGTIYVVVDLPAGASAERTREALKKAEAILAKEDTVQDATAILGFSIFYRYANQAFIFATLKPWDERATPETHVFGVLKRLNQQLASIGEARVFALNEPPISGMGATAGFDYRLLSLDGDRATLATAARAVIGEAAKDPVLQGVRSVAAPEVQTLFLDVDRNKAKSLGVPLQELYATVGSLLGSSFVNQFTAFGTNLKVKMQAEQSYRSDPAALQRFQIRNAQNELVPLAALVRSEWRSAPIALTRYNGYPSIQLNGAAAAGRSSGEALDAMEAISAQHLPQGTSFEWSGQSLQERVGGSQAGGIFLLSLVFVFLFLAALYESWSLPVAVFLIVPIAILGALIALLLRGSPNDVFFQVSLITLVGLAGKNGILIVEFAKQQYEAGMGVLEAAIEAGRQRLRPIVMTSLAFILGVMPLVKASGAGAATQHSVGTGILGGMLAATLIGVFFTPLFYVLMMSLFSKKKKDKPAPPAAPSANQEVQP</sequence>
<feature type="transmembrane region" description="Helical" evidence="9">
    <location>
        <begin position="863"/>
        <end position="882"/>
    </location>
</feature>
<dbReference type="AlphaFoldDB" id="A0A840LDN9"/>
<feature type="transmembrane region" description="Helical" evidence="9">
    <location>
        <begin position="991"/>
        <end position="1017"/>
    </location>
</feature>
<feature type="transmembrane region" description="Helical" evidence="9">
    <location>
        <begin position="960"/>
        <end position="979"/>
    </location>
</feature>
<dbReference type="Gene3D" id="1.20.1640.10">
    <property type="entry name" value="Multidrug efflux transporter AcrB transmembrane domain"/>
    <property type="match status" value="2"/>
</dbReference>
<feature type="transmembrane region" description="Helical" evidence="9">
    <location>
        <begin position="365"/>
        <end position="387"/>
    </location>
</feature>
<keyword evidence="8 9" id="KW-0472">Membrane</keyword>
<feature type="transmembrane region" description="Helical" evidence="9">
    <location>
        <begin position="469"/>
        <end position="496"/>
    </location>
</feature>
<feature type="transmembrane region" description="Helical" evidence="9">
    <location>
        <begin position="436"/>
        <end position="457"/>
    </location>
</feature>
<dbReference type="GO" id="GO:0015562">
    <property type="term" value="F:efflux transmembrane transporter activity"/>
    <property type="evidence" value="ECO:0007669"/>
    <property type="project" value="InterPro"/>
</dbReference>
<gene>
    <name evidence="10" type="ORF">HNP55_002854</name>
</gene>
<dbReference type="InterPro" id="IPR001036">
    <property type="entry name" value="Acrflvin-R"/>
</dbReference>
<comment type="similarity">
    <text evidence="2 9">Belongs to the resistance-nodulation-cell division (RND) (TC 2.A.6) family.</text>
</comment>
<dbReference type="FunFam" id="3.30.70.1430:FF:000001">
    <property type="entry name" value="Efflux pump membrane transporter"/>
    <property type="match status" value="1"/>
</dbReference>
<dbReference type="PRINTS" id="PR00702">
    <property type="entry name" value="ACRIFLAVINRP"/>
</dbReference>
<proteinExistence type="inferred from homology"/>